<reference evidence="2 3" key="1">
    <citation type="submission" date="2021-01" db="EMBL/GenBank/DDBJ databases">
        <title>Chryseolinea sp. Jin1 Genome sequencing and assembly.</title>
        <authorList>
            <person name="Kim I."/>
        </authorList>
    </citation>
    <scope>NUCLEOTIDE SEQUENCE [LARGE SCALE GENOMIC DNA]</scope>
    <source>
        <strain evidence="2 3">Jin1</strain>
    </source>
</reference>
<protein>
    <submittedName>
        <fullName evidence="2">Uncharacterized protein</fullName>
    </submittedName>
</protein>
<feature type="compositionally biased region" description="Gly residues" evidence="1">
    <location>
        <begin position="244"/>
        <end position="268"/>
    </location>
</feature>
<organism evidence="2 3">
    <name type="scientific">Chryseolinea lacunae</name>
    <dbReference type="NCBI Taxonomy" id="2801331"/>
    <lineage>
        <taxon>Bacteria</taxon>
        <taxon>Pseudomonadati</taxon>
        <taxon>Bacteroidota</taxon>
        <taxon>Cytophagia</taxon>
        <taxon>Cytophagales</taxon>
        <taxon>Fulvivirgaceae</taxon>
        <taxon>Chryseolinea</taxon>
    </lineage>
</organism>
<evidence type="ECO:0000256" key="1">
    <source>
        <dbReference type="SAM" id="MobiDB-lite"/>
    </source>
</evidence>
<keyword evidence="3" id="KW-1185">Reference proteome</keyword>
<dbReference type="RefSeq" id="WP_202011321.1">
    <property type="nucleotide sequence ID" value="NZ_JAERRB010000005.1"/>
</dbReference>
<name>A0ABS1KTV5_9BACT</name>
<comment type="caution">
    <text evidence="2">The sequence shown here is derived from an EMBL/GenBank/DDBJ whole genome shotgun (WGS) entry which is preliminary data.</text>
</comment>
<evidence type="ECO:0000313" key="2">
    <source>
        <dbReference type="EMBL" id="MBL0742748.1"/>
    </source>
</evidence>
<feature type="region of interest" description="Disordered" evidence="1">
    <location>
        <begin position="242"/>
        <end position="268"/>
    </location>
</feature>
<proteinExistence type="predicted"/>
<dbReference type="EMBL" id="JAERRB010000005">
    <property type="protein sequence ID" value="MBL0742748.1"/>
    <property type="molecule type" value="Genomic_DNA"/>
</dbReference>
<dbReference type="Proteomes" id="UP000613030">
    <property type="component" value="Unassembled WGS sequence"/>
</dbReference>
<accession>A0ABS1KTV5</accession>
<gene>
    <name evidence="2" type="ORF">JI741_16095</name>
</gene>
<sequence>MKLLSTLTPAETLLLRKGDTVTLNEMLKFTLMDLLLKQVLEMKDVTRQAHPKEPVQKYKYVSTGAQFATYKARVHERVFLSPFKSGKKNSDLSILFRNLVKVGYENAKSRGWYVTDLFSTATLGAAFERSFWQRFSGKFSYTRQGLQWQTEVENEIATLESDLPQKMKKDRANTLEMLKGIGGNIFLLSGIDVELARTIERALQEHMVETAPPFVAGGGCWSDFSTYDSQFDSSCGNDNSSGDSGCGGDSGGDSGCSGGGCGGGCGGD</sequence>
<evidence type="ECO:0000313" key="3">
    <source>
        <dbReference type="Proteomes" id="UP000613030"/>
    </source>
</evidence>